<evidence type="ECO:0000256" key="5">
    <source>
        <dbReference type="ARBA" id="ARBA00022989"/>
    </source>
</evidence>
<dbReference type="SMART" id="SM00014">
    <property type="entry name" value="acidPPc"/>
    <property type="match status" value="1"/>
</dbReference>
<proteinExistence type="predicted"/>
<evidence type="ECO:0000256" key="1">
    <source>
        <dbReference type="ARBA" id="ARBA00004651"/>
    </source>
</evidence>
<feature type="transmembrane region" description="Helical" evidence="7">
    <location>
        <begin position="82"/>
        <end position="102"/>
    </location>
</feature>
<dbReference type="STRING" id="1792845.BC343_02570"/>
<dbReference type="Gene3D" id="1.20.144.10">
    <property type="entry name" value="Phosphatidic acid phosphatase type 2/haloperoxidase"/>
    <property type="match status" value="1"/>
</dbReference>
<dbReference type="GO" id="GO:0016787">
    <property type="term" value="F:hydrolase activity"/>
    <property type="evidence" value="ECO:0007669"/>
    <property type="project" value="UniProtKB-KW"/>
</dbReference>
<sequence length="205" mass="22201">MIKILLLNRIWLSLLLLLSVSCARAQSLDLRLLESINGPVNPGPDATWRAVTNSALPIAIATPVTLFVAGQIGHDKSLKEQSYVALGALAGSAILSTTIKAITHRDRPFVNHSDVIFAKQLPSDYSMPSGHTTVAFSTATTLSLSFPKWYVIVPAYSYAAAVGYSRMYLGVHYPSDVLGGALLGSASAYITYKANKWLRKHKKIN</sequence>
<keyword evidence="3 7" id="KW-0812">Transmembrane</keyword>
<keyword evidence="2" id="KW-1003">Cell membrane</keyword>
<gene>
    <name evidence="9" type="ORF">BC343_02570</name>
</gene>
<comment type="caution">
    <text evidence="9">The sequence shown here is derived from an EMBL/GenBank/DDBJ whole genome shotgun (WGS) entry which is preliminary data.</text>
</comment>
<evidence type="ECO:0000313" key="10">
    <source>
        <dbReference type="Proteomes" id="UP000189739"/>
    </source>
</evidence>
<dbReference type="AlphaFoldDB" id="A0A1S9PM01"/>
<keyword evidence="4" id="KW-0378">Hydrolase</keyword>
<evidence type="ECO:0000256" key="7">
    <source>
        <dbReference type="SAM" id="Phobius"/>
    </source>
</evidence>
<dbReference type="EMBL" id="MBTF01000001">
    <property type="protein sequence ID" value="OOQ61961.1"/>
    <property type="molecule type" value="Genomic_DNA"/>
</dbReference>
<dbReference type="OrthoDB" id="9773582at2"/>
<dbReference type="Pfam" id="PF01569">
    <property type="entry name" value="PAP2"/>
    <property type="match status" value="1"/>
</dbReference>
<evidence type="ECO:0000313" key="9">
    <source>
        <dbReference type="EMBL" id="OOQ61961.1"/>
    </source>
</evidence>
<dbReference type="InterPro" id="IPR000326">
    <property type="entry name" value="PAP2/HPO"/>
</dbReference>
<feature type="domain" description="Phosphatidic acid phosphatase type 2/haloperoxidase" evidence="8">
    <location>
        <begin position="81"/>
        <end position="192"/>
    </location>
</feature>
<name>A0A1S9PM01_9SPHI</name>
<feature type="transmembrane region" description="Helical" evidence="7">
    <location>
        <begin position="173"/>
        <end position="192"/>
    </location>
</feature>
<reference evidence="9 10" key="1">
    <citation type="submission" date="2016-07" db="EMBL/GenBank/DDBJ databases">
        <title>Genomic analysis of zinc-resistant bacterium Mucilaginibacter pedocola TBZ30.</title>
        <authorList>
            <person name="Huang J."/>
            <person name="Tang J."/>
        </authorList>
    </citation>
    <scope>NUCLEOTIDE SEQUENCE [LARGE SCALE GENOMIC DNA]</scope>
    <source>
        <strain evidence="9 10">TBZ30</strain>
    </source>
</reference>
<keyword evidence="6 7" id="KW-0472">Membrane</keyword>
<dbReference type="RefSeq" id="WP_078346147.1">
    <property type="nucleotide sequence ID" value="NZ_MBTF01000001.1"/>
</dbReference>
<dbReference type="InterPro" id="IPR036938">
    <property type="entry name" value="PAP2/HPO_sf"/>
</dbReference>
<dbReference type="PROSITE" id="PS51257">
    <property type="entry name" value="PROKAR_LIPOPROTEIN"/>
    <property type="match status" value="1"/>
</dbReference>
<evidence type="ECO:0000256" key="6">
    <source>
        <dbReference type="ARBA" id="ARBA00023136"/>
    </source>
</evidence>
<keyword evidence="5 7" id="KW-1133">Transmembrane helix</keyword>
<dbReference type="PANTHER" id="PTHR14969:SF62">
    <property type="entry name" value="DECAPRENYLPHOSPHORYL-5-PHOSPHORIBOSE PHOSPHATASE RV3807C-RELATED"/>
    <property type="match status" value="1"/>
</dbReference>
<dbReference type="GO" id="GO:0005886">
    <property type="term" value="C:plasma membrane"/>
    <property type="evidence" value="ECO:0007669"/>
    <property type="project" value="UniProtKB-SubCell"/>
</dbReference>
<evidence type="ECO:0000256" key="3">
    <source>
        <dbReference type="ARBA" id="ARBA00022692"/>
    </source>
</evidence>
<keyword evidence="10" id="KW-1185">Reference proteome</keyword>
<accession>A0A1S9PM01</accession>
<feature type="transmembrane region" description="Helical" evidence="7">
    <location>
        <begin position="49"/>
        <end position="70"/>
    </location>
</feature>
<dbReference type="Proteomes" id="UP000189739">
    <property type="component" value="Unassembled WGS sequence"/>
</dbReference>
<comment type="subcellular location">
    <subcellularLocation>
        <location evidence="1">Cell membrane</location>
        <topology evidence="1">Multi-pass membrane protein</topology>
    </subcellularLocation>
</comment>
<dbReference type="SUPFAM" id="SSF48317">
    <property type="entry name" value="Acid phosphatase/Vanadium-dependent haloperoxidase"/>
    <property type="match status" value="1"/>
</dbReference>
<evidence type="ECO:0000256" key="4">
    <source>
        <dbReference type="ARBA" id="ARBA00022801"/>
    </source>
</evidence>
<dbReference type="PANTHER" id="PTHR14969">
    <property type="entry name" value="SPHINGOSINE-1-PHOSPHATE PHOSPHOHYDROLASE"/>
    <property type="match status" value="1"/>
</dbReference>
<evidence type="ECO:0000259" key="8">
    <source>
        <dbReference type="SMART" id="SM00014"/>
    </source>
</evidence>
<organism evidence="9 10">
    <name type="scientific">Mucilaginibacter pedocola</name>
    <dbReference type="NCBI Taxonomy" id="1792845"/>
    <lineage>
        <taxon>Bacteria</taxon>
        <taxon>Pseudomonadati</taxon>
        <taxon>Bacteroidota</taxon>
        <taxon>Sphingobacteriia</taxon>
        <taxon>Sphingobacteriales</taxon>
        <taxon>Sphingobacteriaceae</taxon>
        <taxon>Mucilaginibacter</taxon>
    </lineage>
</organism>
<evidence type="ECO:0000256" key="2">
    <source>
        <dbReference type="ARBA" id="ARBA00022475"/>
    </source>
</evidence>
<dbReference type="CDD" id="cd01610">
    <property type="entry name" value="PAP2_like"/>
    <property type="match status" value="1"/>
</dbReference>
<protein>
    <recommendedName>
        <fullName evidence="8">Phosphatidic acid phosphatase type 2/haloperoxidase domain-containing protein</fullName>
    </recommendedName>
</protein>